<evidence type="ECO:0000313" key="1">
    <source>
        <dbReference type="EMBL" id="MXU85430.1"/>
    </source>
</evidence>
<sequence>MNTRALFASFLPCCPICSSSPSNLSDEGLYKSYFLCAFHQRLCRTPDRLEKKKLSASLLARKYQGKIQPSVAHAEAIAAVNLRMAA</sequence>
<organism evidence="1">
    <name type="scientific">Ixodes ricinus</name>
    <name type="common">Common tick</name>
    <name type="synonym">Acarus ricinus</name>
    <dbReference type="NCBI Taxonomy" id="34613"/>
    <lineage>
        <taxon>Eukaryota</taxon>
        <taxon>Metazoa</taxon>
        <taxon>Ecdysozoa</taxon>
        <taxon>Arthropoda</taxon>
        <taxon>Chelicerata</taxon>
        <taxon>Arachnida</taxon>
        <taxon>Acari</taxon>
        <taxon>Parasitiformes</taxon>
        <taxon>Ixodida</taxon>
        <taxon>Ixodoidea</taxon>
        <taxon>Ixodidae</taxon>
        <taxon>Ixodinae</taxon>
        <taxon>Ixodes</taxon>
    </lineage>
</organism>
<reference evidence="1" key="1">
    <citation type="submission" date="2019-12" db="EMBL/GenBank/DDBJ databases">
        <title>An insight into the sialome of adult female Ixodes ricinus ticks feeding for 6 days.</title>
        <authorList>
            <person name="Perner J."/>
            <person name="Ribeiro J.M.C."/>
        </authorList>
    </citation>
    <scope>NUCLEOTIDE SEQUENCE</scope>
    <source>
        <strain evidence="1">Semi-engorged</strain>
        <tissue evidence="1">Salivary glands</tissue>
    </source>
</reference>
<name>A0A6B0U9W7_IXORI</name>
<proteinExistence type="predicted"/>
<protein>
    <submittedName>
        <fullName evidence="1">Putative secreted protein</fullName>
    </submittedName>
</protein>
<accession>A0A6B0U9W7</accession>
<dbReference type="AlphaFoldDB" id="A0A6B0U9W7"/>
<dbReference type="EMBL" id="GIFC01003347">
    <property type="protein sequence ID" value="MXU85430.1"/>
    <property type="molecule type" value="Transcribed_RNA"/>
</dbReference>